<dbReference type="InterPro" id="IPR032675">
    <property type="entry name" value="LRR_dom_sf"/>
</dbReference>
<name>A0AAD4DEX2_9FUNG</name>
<comment type="caution">
    <text evidence="1">The sequence shown here is derived from an EMBL/GenBank/DDBJ whole genome shotgun (WGS) entry which is preliminary data.</text>
</comment>
<organism evidence="1 2">
    <name type="scientific">Linnemannia exigua</name>
    <dbReference type="NCBI Taxonomy" id="604196"/>
    <lineage>
        <taxon>Eukaryota</taxon>
        <taxon>Fungi</taxon>
        <taxon>Fungi incertae sedis</taxon>
        <taxon>Mucoromycota</taxon>
        <taxon>Mortierellomycotina</taxon>
        <taxon>Mortierellomycetes</taxon>
        <taxon>Mortierellales</taxon>
        <taxon>Mortierellaceae</taxon>
        <taxon>Linnemannia</taxon>
    </lineage>
</organism>
<dbReference type="AlphaFoldDB" id="A0AAD4DEX2"/>
<dbReference type="EMBL" id="JAAAIL010000377">
    <property type="protein sequence ID" value="KAG0276384.1"/>
    <property type="molecule type" value="Genomic_DNA"/>
</dbReference>
<accession>A0AAD4DEX2</accession>
<evidence type="ECO:0000313" key="2">
    <source>
        <dbReference type="Proteomes" id="UP001194580"/>
    </source>
</evidence>
<dbReference type="SUPFAM" id="SSF52047">
    <property type="entry name" value="RNI-like"/>
    <property type="match status" value="1"/>
</dbReference>
<dbReference type="Gene3D" id="3.80.10.10">
    <property type="entry name" value="Ribonuclease Inhibitor"/>
    <property type="match status" value="1"/>
</dbReference>
<dbReference type="Proteomes" id="UP001194580">
    <property type="component" value="Unassembled WGS sequence"/>
</dbReference>
<protein>
    <submittedName>
        <fullName evidence="1">Uncharacterized protein</fullName>
    </submittedName>
</protein>
<keyword evidence="2" id="KW-1185">Reference proteome</keyword>
<sequence length="673" mass="76166">MKFHLRQLYRVMLFREATWAIAEPILERLQSLTVPISAIECYLKVLARLERLESVQFLLDEFFDYKSKYVWSGALEEFMFPIDDRKSRAMGGMIWFVMEHGRLFPNQLVGGASVVDGEFFADAPQSCTKDIQLEVARWLPPLRDISTVTDENWLRLEAHIKMVDLERVQSIVSRDYSDDALMSLDIEIDDGDERPFLQRCRGLKTLEIMLKRANLFGWAVKEKQRALELPVSGTSSTLELPAAARTPSVHPQQDLVPLAKVTLAEYSEAMSDAVHDITFAFSLTLTHLNILVLDEDRSAPIRFGHGWADLPVLTHLTLKTTDDIADIEERLLHRCPSLISITLSDNTCYYNCLAITTNAPLNLPHLEHLDLIGRSALTFHPATLNSTPNLISLRLRMVSVSDNINDVLFIPLDHLLNQSFGIQDTSYSSSSVSTGNAPPQQPGIGSGPEVLVRPWWSWEWRLLHLKTLHLNAEFAFRFKFKMLRGCPVLESMSLEIQTRNQRHQEITQEDLFASSGSFTITPSAATTATTVTGVPEATEERIVLPRLRRLQLTGPWKIEHSVMSDLLLKMCPKVEELHLLGWKKATLVELIDIVREMYRIAGRIREVHVGTHRVVPLGLEKMRLMGMYPPAHAEVKGKEVLPIDICALGSAMEVSLRFFLLKDLIGKGSDAEF</sequence>
<proteinExistence type="predicted"/>
<gene>
    <name evidence="1" type="ORF">BGZ95_007609</name>
</gene>
<reference evidence="1" key="1">
    <citation type="journal article" date="2020" name="Fungal Divers.">
        <title>Resolving the Mortierellaceae phylogeny through synthesis of multi-gene phylogenetics and phylogenomics.</title>
        <authorList>
            <person name="Vandepol N."/>
            <person name="Liber J."/>
            <person name="Desiro A."/>
            <person name="Na H."/>
            <person name="Kennedy M."/>
            <person name="Barry K."/>
            <person name="Grigoriev I.V."/>
            <person name="Miller A.N."/>
            <person name="O'Donnell K."/>
            <person name="Stajich J.E."/>
            <person name="Bonito G."/>
        </authorList>
    </citation>
    <scope>NUCLEOTIDE SEQUENCE</scope>
    <source>
        <strain evidence="1">NRRL 28262</strain>
    </source>
</reference>
<evidence type="ECO:0000313" key="1">
    <source>
        <dbReference type="EMBL" id="KAG0276384.1"/>
    </source>
</evidence>